<dbReference type="Pfam" id="PF00690">
    <property type="entry name" value="Cation_ATPase_N"/>
    <property type="match status" value="1"/>
</dbReference>
<keyword evidence="1" id="KW-0472">Membrane</keyword>
<dbReference type="Gene3D" id="2.70.150.10">
    <property type="entry name" value="Calcium-transporting ATPase, cytoplasmic transduction domain A"/>
    <property type="match status" value="1"/>
</dbReference>
<keyword evidence="4" id="KW-1185">Reference proteome</keyword>
<dbReference type="PANTHER" id="PTHR42861">
    <property type="entry name" value="CALCIUM-TRANSPORTING ATPASE"/>
    <property type="match status" value="1"/>
</dbReference>
<dbReference type="InterPro" id="IPR008250">
    <property type="entry name" value="ATPase_P-typ_transduc_dom_A_sf"/>
</dbReference>
<dbReference type="InterPro" id="IPR004014">
    <property type="entry name" value="ATPase_P-typ_cation-transptr_N"/>
</dbReference>
<dbReference type="SUPFAM" id="SSF81653">
    <property type="entry name" value="Calcium ATPase, transduction domain A"/>
    <property type="match status" value="1"/>
</dbReference>
<dbReference type="SMART" id="SM00831">
    <property type="entry name" value="Cation_ATPase_N"/>
    <property type="match status" value="1"/>
</dbReference>
<gene>
    <name evidence="3" type="ORF">K493DRAFT_206873</name>
</gene>
<dbReference type="Pfam" id="PF00122">
    <property type="entry name" value="E1-E2_ATPase"/>
    <property type="match status" value="1"/>
</dbReference>
<sequence length="378" mass="41663">MTSKTEICHSLNINTVIQMLYTDIETGLSSSEMHKKWQQYGLNELDGASDTKWHILLSHQLKHAINYIFLAVTILSFVQKDCILGSLVLAITLLNSFLEVHQMYQVEQTMKVLHSMASPTTSVIRDGKELIIIGRELVPGGILLIQEGDAIAANILLFDGSNFEVDEALLSGESENVGRRLGVPCKETILPIGDSCNIAYSSTIICKGRTNGIVIATGMNTEVGKIAKTITQASTMVKLAYRRGRAYWIPQYLDLMALFLLLSAVIAAIIVMGINKFNITYDVRMYAMTAGLCAVPARITTMLTVIFVLGGKEMIEKKAIVRKLNSLETLGGVTNICSDNVYFLCVTLAIKPLSSLKKTDTLTEARMFWSNSYEATTQ</sequence>
<evidence type="ECO:0000313" key="3">
    <source>
        <dbReference type="EMBL" id="ORY03542.1"/>
    </source>
</evidence>
<keyword evidence="1" id="KW-1133">Transmembrane helix</keyword>
<evidence type="ECO:0000313" key="4">
    <source>
        <dbReference type="Proteomes" id="UP000193498"/>
    </source>
</evidence>
<dbReference type="STRING" id="1314790.A0A1Y1YZS5"/>
<organism evidence="3 4">
    <name type="scientific">Basidiobolus meristosporus CBS 931.73</name>
    <dbReference type="NCBI Taxonomy" id="1314790"/>
    <lineage>
        <taxon>Eukaryota</taxon>
        <taxon>Fungi</taxon>
        <taxon>Fungi incertae sedis</taxon>
        <taxon>Zoopagomycota</taxon>
        <taxon>Entomophthoromycotina</taxon>
        <taxon>Basidiobolomycetes</taxon>
        <taxon>Basidiobolales</taxon>
        <taxon>Basidiobolaceae</taxon>
        <taxon>Basidiobolus</taxon>
    </lineage>
</organism>
<dbReference type="AlphaFoldDB" id="A0A1Y1YZS5"/>
<dbReference type="GO" id="GO:0006811">
    <property type="term" value="P:monoatomic ion transport"/>
    <property type="evidence" value="ECO:0007669"/>
    <property type="project" value="UniProtKB-ARBA"/>
</dbReference>
<accession>A0A1Y1YZS5</accession>
<keyword evidence="1" id="KW-0812">Transmembrane</keyword>
<protein>
    <submittedName>
        <fullName evidence="3">Calcium ATPase</fullName>
    </submittedName>
</protein>
<reference evidence="3 4" key="1">
    <citation type="submission" date="2016-07" db="EMBL/GenBank/DDBJ databases">
        <title>Pervasive Adenine N6-methylation of Active Genes in Fungi.</title>
        <authorList>
            <consortium name="DOE Joint Genome Institute"/>
            <person name="Mondo S.J."/>
            <person name="Dannebaum R.O."/>
            <person name="Kuo R.C."/>
            <person name="Labutti K."/>
            <person name="Haridas S."/>
            <person name="Kuo A."/>
            <person name="Salamov A."/>
            <person name="Ahrendt S.R."/>
            <person name="Lipzen A."/>
            <person name="Sullivan W."/>
            <person name="Andreopoulos W.B."/>
            <person name="Clum A."/>
            <person name="Lindquist E."/>
            <person name="Daum C."/>
            <person name="Ramamoorthy G.K."/>
            <person name="Gryganskyi A."/>
            <person name="Culley D."/>
            <person name="Magnuson J.K."/>
            <person name="James T.Y."/>
            <person name="O'Malley M.A."/>
            <person name="Stajich J.E."/>
            <person name="Spatafora J.W."/>
            <person name="Visel A."/>
            <person name="Grigoriev I.V."/>
        </authorList>
    </citation>
    <scope>NUCLEOTIDE SEQUENCE [LARGE SCALE GENOMIC DNA]</scope>
    <source>
        <strain evidence="3 4">CBS 931.73</strain>
    </source>
</reference>
<dbReference type="OrthoDB" id="3352408at2759"/>
<comment type="caution">
    <text evidence="3">The sequence shown here is derived from an EMBL/GenBank/DDBJ whole genome shotgun (WGS) entry which is preliminary data.</text>
</comment>
<dbReference type="InterPro" id="IPR023298">
    <property type="entry name" value="ATPase_P-typ_TM_dom_sf"/>
</dbReference>
<feature type="transmembrane region" description="Helical" evidence="1">
    <location>
        <begin position="252"/>
        <end position="274"/>
    </location>
</feature>
<dbReference type="InterPro" id="IPR059000">
    <property type="entry name" value="ATPase_P-type_domA"/>
</dbReference>
<dbReference type="InParanoid" id="A0A1Y1YZS5"/>
<dbReference type="Proteomes" id="UP000193498">
    <property type="component" value="Unassembled WGS sequence"/>
</dbReference>
<evidence type="ECO:0000259" key="2">
    <source>
        <dbReference type="SMART" id="SM00831"/>
    </source>
</evidence>
<feature type="transmembrane region" description="Helical" evidence="1">
    <location>
        <begin position="286"/>
        <end position="309"/>
    </location>
</feature>
<evidence type="ECO:0000256" key="1">
    <source>
        <dbReference type="SAM" id="Phobius"/>
    </source>
</evidence>
<proteinExistence type="predicted"/>
<feature type="domain" description="Cation-transporting P-type ATPase N-terminal" evidence="2">
    <location>
        <begin position="7"/>
        <end position="81"/>
    </location>
</feature>
<name>A0A1Y1YZS5_9FUNG</name>
<dbReference type="EMBL" id="MCFE01000045">
    <property type="protein sequence ID" value="ORY03542.1"/>
    <property type="molecule type" value="Genomic_DNA"/>
</dbReference>
<dbReference type="Gene3D" id="1.20.1110.10">
    <property type="entry name" value="Calcium-transporting ATPase, transmembrane domain"/>
    <property type="match status" value="1"/>
</dbReference>
<dbReference type="SUPFAM" id="SSF81665">
    <property type="entry name" value="Calcium ATPase, transmembrane domain M"/>
    <property type="match status" value="1"/>
</dbReference>